<dbReference type="Proteomes" id="UP001556118">
    <property type="component" value="Unassembled WGS sequence"/>
</dbReference>
<sequence length="102" mass="11140">MLHGETVGSDKVVGLLGEELTIADLPPPHTSRWVAQRKAEVVAAVNGGLLSVREACDRYHLSLEELGSWQRMVKLEGVSGLRASRVQHYRKGHEAKGANTQV</sequence>
<keyword evidence="2" id="KW-1185">Reference proteome</keyword>
<dbReference type="EMBL" id="JBFNXR010000049">
    <property type="protein sequence ID" value="MEW9855966.1"/>
    <property type="molecule type" value="Genomic_DNA"/>
</dbReference>
<gene>
    <name evidence="1" type="ORF">ABUH87_12550</name>
</gene>
<organism evidence="1 2">
    <name type="scientific">Novosphingobium rhizovicinum</name>
    <dbReference type="NCBI Taxonomy" id="3228928"/>
    <lineage>
        <taxon>Bacteria</taxon>
        <taxon>Pseudomonadati</taxon>
        <taxon>Pseudomonadota</taxon>
        <taxon>Alphaproteobacteria</taxon>
        <taxon>Sphingomonadales</taxon>
        <taxon>Sphingomonadaceae</taxon>
        <taxon>Novosphingobium</taxon>
    </lineage>
</organism>
<dbReference type="RefSeq" id="WP_367774200.1">
    <property type="nucleotide sequence ID" value="NZ_JBFNXR010000049.1"/>
</dbReference>
<proteinExistence type="predicted"/>
<dbReference type="InterPro" id="IPR009534">
    <property type="entry name" value="DUF1153"/>
</dbReference>
<dbReference type="InterPro" id="IPR010921">
    <property type="entry name" value="Trp_repressor/repl_initiator"/>
</dbReference>
<accession>A0ABV3RCY6</accession>
<dbReference type="InterPro" id="IPR036388">
    <property type="entry name" value="WH-like_DNA-bd_sf"/>
</dbReference>
<reference evidence="1 2" key="1">
    <citation type="submission" date="2024-06" db="EMBL/GenBank/DDBJ databases">
        <title>Novosphingobium rhizovicinus M1R2S20.</title>
        <authorList>
            <person name="Sun J.-Q."/>
        </authorList>
    </citation>
    <scope>NUCLEOTIDE SEQUENCE [LARGE SCALE GENOMIC DNA]</scope>
    <source>
        <strain evidence="1 2">M1R2S20</strain>
    </source>
</reference>
<protein>
    <submittedName>
        <fullName evidence="1">DUF1153 domain-containing protein</fullName>
    </submittedName>
</protein>
<dbReference type="Gene3D" id="1.10.10.10">
    <property type="entry name" value="Winged helix-like DNA-binding domain superfamily/Winged helix DNA-binding domain"/>
    <property type="match status" value="1"/>
</dbReference>
<dbReference type="Pfam" id="PF06627">
    <property type="entry name" value="DUF1153"/>
    <property type="match status" value="1"/>
</dbReference>
<name>A0ABV3RCY6_9SPHN</name>
<dbReference type="SUPFAM" id="SSF48295">
    <property type="entry name" value="TrpR-like"/>
    <property type="match status" value="1"/>
</dbReference>
<evidence type="ECO:0000313" key="2">
    <source>
        <dbReference type="Proteomes" id="UP001556118"/>
    </source>
</evidence>
<evidence type="ECO:0000313" key="1">
    <source>
        <dbReference type="EMBL" id="MEW9855966.1"/>
    </source>
</evidence>
<comment type="caution">
    <text evidence="1">The sequence shown here is derived from an EMBL/GenBank/DDBJ whole genome shotgun (WGS) entry which is preliminary data.</text>
</comment>